<keyword evidence="1" id="KW-0808">Transferase</keyword>
<keyword evidence="1" id="KW-0723">Serine/threonine-protein kinase</keyword>
<dbReference type="GO" id="GO:0005524">
    <property type="term" value="F:ATP binding"/>
    <property type="evidence" value="ECO:0007669"/>
    <property type="project" value="UniProtKB-KW"/>
</dbReference>
<dbReference type="Gene3D" id="3.30.565.10">
    <property type="entry name" value="Histidine kinase-like ATPase, C-terminal domain"/>
    <property type="match status" value="1"/>
</dbReference>
<keyword evidence="1" id="KW-0418">Kinase</keyword>
<dbReference type="InterPro" id="IPR036890">
    <property type="entry name" value="HATPase_C_sf"/>
</dbReference>
<reference evidence="3 4" key="1">
    <citation type="submission" date="2018-01" db="EMBL/GenBank/DDBJ databases">
        <title>Complete genome sequence of Streptomyces lunaelactis MM109T, a Ferroverdin A producer isolated from cave moonmilk deposits.</title>
        <authorList>
            <person name="Naome A."/>
            <person name="Martinet L."/>
            <person name="Maciejewska M."/>
            <person name="Anderssen S."/>
            <person name="Adam D."/>
            <person name="Tenconi E."/>
            <person name="Deflandre B."/>
            <person name="Arguelles-Arias A."/>
            <person name="Calusinska M."/>
            <person name="Copieters W."/>
            <person name="Karim L."/>
            <person name="Hanikenne M."/>
            <person name="Baurain D."/>
            <person name="van Wezel G."/>
            <person name="Smargiasso N."/>
            <person name="de Pauw E."/>
            <person name="Delfosse P."/>
            <person name="Rigali S."/>
        </authorList>
    </citation>
    <scope>NUCLEOTIDE SEQUENCE [LARGE SCALE GENOMIC DNA]</scope>
    <source>
        <strain evidence="3 4">MM109</strain>
    </source>
</reference>
<dbReference type="PANTHER" id="PTHR35526:SF3">
    <property type="entry name" value="ANTI-SIGMA-F FACTOR RSBW"/>
    <property type="match status" value="1"/>
</dbReference>
<dbReference type="KEGG" id="slk:SLUN_03770"/>
<evidence type="ECO:0000313" key="3">
    <source>
        <dbReference type="EMBL" id="AVZ71451.1"/>
    </source>
</evidence>
<name>A0A2R4SX51_9ACTN</name>
<dbReference type="InterPro" id="IPR003594">
    <property type="entry name" value="HATPase_dom"/>
</dbReference>
<dbReference type="Proteomes" id="UP000244201">
    <property type="component" value="Chromosome"/>
</dbReference>
<dbReference type="EMBL" id="CP026304">
    <property type="protein sequence ID" value="AVZ71451.1"/>
    <property type="molecule type" value="Genomic_DNA"/>
</dbReference>
<dbReference type="Pfam" id="PF13581">
    <property type="entry name" value="HATPase_c_2"/>
    <property type="match status" value="1"/>
</dbReference>
<feature type="domain" description="Histidine kinase/HSP90-like ATPase" evidence="2">
    <location>
        <begin position="61"/>
        <end position="163"/>
    </location>
</feature>
<sequence>MTVDANQWAVATPSTDDVAQRLAAPSRGTAPVDAEAVLNGIEVAIARSSRPGDEPTAQDLKRPGQLRRIARAQLNRWNLDGLADSAVLLITELVTNALLHGQGPEFAFRVIHSAGEVRIEVYDGSPVRPYVRAAGPDDESGRGMTIVAATAHSWGVSEDGRHTWCTLTAPTAARSQ</sequence>
<dbReference type="GO" id="GO:0004674">
    <property type="term" value="F:protein serine/threonine kinase activity"/>
    <property type="evidence" value="ECO:0007669"/>
    <property type="project" value="UniProtKB-KW"/>
</dbReference>
<organism evidence="3 4">
    <name type="scientific">Streptomyces lunaelactis</name>
    <dbReference type="NCBI Taxonomy" id="1535768"/>
    <lineage>
        <taxon>Bacteria</taxon>
        <taxon>Bacillati</taxon>
        <taxon>Actinomycetota</taxon>
        <taxon>Actinomycetes</taxon>
        <taxon>Kitasatosporales</taxon>
        <taxon>Streptomycetaceae</taxon>
        <taxon>Streptomyces</taxon>
    </lineage>
</organism>
<keyword evidence="3" id="KW-0067">ATP-binding</keyword>
<dbReference type="InterPro" id="IPR050267">
    <property type="entry name" value="Anti-sigma-factor_SerPK"/>
</dbReference>
<accession>A0A2R4SX51</accession>
<evidence type="ECO:0000256" key="1">
    <source>
        <dbReference type="ARBA" id="ARBA00022527"/>
    </source>
</evidence>
<keyword evidence="3" id="KW-0547">Nucleotide-binding</keyword>
<proteinExistence type="predicted"/>
<dbReference type="OrthoDB" id="4166172at2"/>
<protein>
    <submittedName>
        <fullName evidence="3">ATP-binding protein</fullName>
    </submittedName>
</protein>
<dbReference type="RefSeq" id="WP_108147142.1">
    <property type="nucleotide sequence ID" value="NZ_CP026304.1"/>
</dbReference>
<dbReference type="GeneID" id="55654384"/>
<dbReference type="SUPFAM" id="SSF55874">
    <property type="entry name" value="ATPase domain of HSP90 chaperone/DNA topoisomerase II/histidine kinase"/>
    <property type="match status" value="1"/>
</dbReference>
<evidence type="ECO:0000313" key="4">
    <source>
        <dbReference type="Proteomes" id="UP000244201"/>
    </source>
</evidence>
<dbReference type="AlphaFoldDB" id="A0A2R4SX51"/>
<keyword evidence="4" id="KW-1185">Reference proteome</keyword>
<dbReference type="PANTHER" id="PTHR35526">
    <property type="entry name" value="ANTI-SIGMA-F FACTOR RSBW-RELATED"/>
    <property type="match status" value="1"/>
</dbReference>
<gene>
    <name evidence="3" type="ORF">SLUN_03770</name>
</gene>
<dbReference type="CDD" id="cd16936">
    <property type="entry name" value="HATPase_RsbW-like"/>
    <property type="match status" value="1"/>
</dbReference>
<evidence type="ECO:0000259" key="2">
    <source>
        <dbReference type="Pfam" id="PF13581"/>
    </source>
</evidence>